<comment type="similarity">
    <text evidence="1">Belongs to the ComF/GntX family.</text>
</comment>
<dbReference type="PANTHER" id="PTHR47505">
    <property type="entry name" value="DNA UTILIZATION PROTEIN YHGH"/>
    <property type="match status" value="1"/>
</dbReference>
<dbReference type="InterPro" id="IPR051910">
    <property type="entry name" value="ComF/GntX_DNA_util-trans"/>
</dbReference>
<sequence length="231" mass="25796">MLLLGLFNNILEFVKEGIAPSRCVECGHLGRWLCFNCAREIIFLKQQNCYRCGRLSKMGRTCEICRRHSDLHSVVVAAHFGIGPIRSLIHRLKYDKLADLAEILGSILVSAALRNGLRDFVVVPVPLARQREKARGFNQSELLAKYLSNKLNVAFVKMLRRNRNTASQTKLTREQRLLNIKNAFVVQRSAVGDNILLIDDVITTGATLEECAKVLKQAGAQKVSALVVARG</sequence>
<dbReference type="SUPFAM" id="SSF53271">
    <property type="entry name" value="PRTase-like"/>
    <property type="match status" value="1"/>
</dbReference>
<accession>A0A420ZCL3</accession>
<dbReference type="PANTHER" id="PTHR47505:SF1">
    <property type="entry name" value="DNA UTILIZATION PROTEIN YHGH"/>
    <property type="match status" value="1"/>
</dbReference>
<evidence type="ECO:0000313" key="3">
    <source>
        <dbReference type="EMBL" id="RLC37269.1"/>
    </source>
</evidence>
<dbReference type="Proteomes" id="UP000281261">
    <property type="component" value="Unassembled WGS sequence"/>
</dbReference>
<gene>
    <name evidence="3" type="ORF">DRH29_02500</name>
</gene>
<feature type="domain" description="Phosphoribosyltransferase" evidence="2">
    <location>
        <begin position="140"/>
        <end position="229"/>
    </location>
</feature>
<dbReference type="InterPro" id="IPR029057">
    <property type="entry name" value="PRTase-like"/>
</dbReference>
<dbReference type="AlphaFoldDB" id="A0A420ZCL3"/>
<name>A0A420ZCL3_UNCK3</name>
<dbReference type="Gene3D" id="3.40.50.2020">
    <property type="match status" value="1"/>
</dbReference>
<dbReference type="CDD" id="cd06223">
    <property type="entry name" value="PRTases_typeI"/>
    <property type="match status" value="1"/>
</dbReference>
<evidence type="ECO:0000313" key="4">
    <source>
        <dbReference type="Proteomes" id="UP000281261"/>
    </source>
</evidence>
<proteinExistence type="inferred from homology"/>
<protein>
    <submittedName>
        <fullName evidence="3">ComF family protein</fullName>
    </submittedName>
</protein>
<dbReference type="EMBL" id="QMNG01000007">
    <property type="protein sequence ID" value="RLC37269.1"/>
    <property type="molecule type" value="Genomic_DNA"/>
</dbReference>
<reference evidence="3 4" key="1">
    <citation type="submission" date="2018-06" db="EMBL/GenBank/DDBJ databases">
        <title>Extensive metabolic versatility and redundancy in microbially diverse, dynamic hydrothermal sediments.</title>
        <authorList>
            <person name="Dombrowski N."/>
            <person name="Teske A."/>
            <person name="Baker B.J."/>
        </authorList>
    </citation>
    <scope>NUCLEOTIDE SEQUENCE [LARGE SCALE GENOMIC DNA]</scope>
    <source>
        <strain evidence="3">B79_G16</strain>
    </source>
</reference>
<comment type="caution">
    <text evidence="3">The sequence shown here is derived from an EMBL/GenBank/DDBJ whole genome shotgun (WGS) entry which is preliminary data.</text>
</comment>
<dbReference type="InterPro" id="IPR000836">
    <property type="entry name" value="PRTase_dom"/>
</dbReference>
<evidence type="ECO:0000256" key="1">
    <source>
        <dbReference type="ARBA" id="ARBA00008007"/>
    </source>
</evidence>
<dbReference type="Pfam" id="PF00156">
    <property type="entry name" value="Pribosyltran"/>
    <property type="match status" value="1"/>
</dbReference>
<organism evidence="3 4">
    <name type="scientific">candidate division Kazan bacterium</name>
    <dbReference type="NCBI Taxonomy" id="2202143"/>
    <lineage>
        <taxon>Bacteria</taxon>
        <taxon>Bacteria division Kazan-3B-28</taxon>
    </lineage>
</organism>
<evidence type="ECO:0000259" key="2">
    <source>
        <dbReference type="Pfam" id="PF00156"/>
    </source>
</evidence>